<dbReference type="AlphaFoldDB" id="A0A4P6X659"/>
<proteinExistence type="predicted"/>
<name>A0A4P6X659_HYDPS</name>
<evidence type="ECO:0000313" key="3">
    <source>
        <dbReference type="Proteomes" id="UP000293912"/>
    </source>
</evidence>
<reference evidence="2 3" key="1">
    <citation type="submission" date="2019-03" db="EMBL/GenBank/DDBJ databases">
        <authorList>
            <person name="Sebastian G."/>
            <person name="Baumann P."/>
            <person name="Ruckert C."/>
            <person name="Kalinowski J."/>
            <person name="Nebel B."/>
            <person name="Takors R."/>
            <person name="Blombach B."/>
        </authorList>
    </citation>
    <scope>NUCLEOTIDE SEQUENCE [LARGE SCALE GENOMIC DNA]</scope>
    <source>
        <strain evidence="2 3">DSM 1084</strain>
    </source>
</reference>
<dbReference type="InterPro" id="IPR025188">
    <property type="entry name" value="DUF4113"/>
</dbReference>
<dbReference type="Proteomes" id="UP000293912">
    <property type="component" value="Chromosome"/>
</dbReference>
<dbReference type="KEGG" id="hpse:HPF_15990"/>
<keyword evidence="3" id="KW-1185">Reference proteome</keyword>
<sequence length="53" mass="5708">MAAMDLINTRFGKGTVHSGGTGNPGTNRVWTMKQERRTPAYTTCLADVPVARA</sequence>
<protein>
    <submittedName>
        <fullName evidence="2">DNA polymerase V subunit UmuC</fullName>
    </submittedName>
</protein>
<dbReference type="Pfam" id="PF13438">
    <property type="entry name" value="DUF4113"/>
    <property type="match status" value="1"/>
</dbReference>
<organism evidence="2 3">
    <name type="scientific">Hydrogenophaga pseudoflava</name>
    <name type="common">Pseudomonas carboxydoflava</name>
    <dbReference type="NCBI Taxonomy" id="47421"/>
    <lineage>
        <taxon>Bacteria</taxon>
        <taxon>Pseudomonadati</taxon>
        <taxon>Pseudomonadota</taxon>
        <taxon>Betaproteobacteria</taxon>
        <taxon>Burkholderiales</taxon>
        <taxon>Comamonadaceae</taxon>
        <taxon>Hydrogenophaga</taxon>
    </lineage>
</organism>
<feature type="domain" description="DUF4113" evidence="1">
    <location>
        <begin position="1"/>
        <end position="51"/>
    </location>
</feature>
<evidence type="ECO:0000259" key="1">
    <source>
        <dbReference type="Pfam" id="PF13438"/>
    </source>
</evidence>
<evidence type="ECO:0000313" key="2">
    <source>
        <dbReference type="EMBL" id="QBM29194.1"/>
    </source>
</evidence>
<gene>
    <name evidence="2" type="ORF">HPF_15990</name>
</gene>
<dbReference type="EMBL" id="CP037867">
    <property type="protein sequence ID" value="QBM29194.1"/>
    <property type="molecule type" value="Genomic_DNA"/>
</dbReference>
<accession>A0A4P6X659</accession>